<dbReference type="InterPro" id="IPR016156">
    <property type="entry name" value="FAD/NAD-linked_Rdtase_dimer_sf"/>
</dbReference>
<dbReference type="InterPro" id="IPR045854">
    <property type="entry name" value="NO2/SO3_Rdtase_4Fe4S_sf"/>
</dbReference>
<dbReference type="InterPro" id="IPR017121">
    <property type="entry name" value="Nitrite_Rdtase_lsu"/>
</dbReference>
<dbReference type="Proteomes" id="UP000619534">
    <property type="component" value="Unassembled WGS sequence"/>
</dbReference>
<dbReference type="InterPro" id="IPR036188">
    <property type="entry name" value="FAD/NAD-bd_sf"/>
</dbReference>
<name>A0ABQ1NQY9_9BACI</name>
<evidence type="ECO:0000259" key="18">
    <source>
        <dbReference type="Pfam" id="PF03460"/>
    </source>
</evidence>
<feature type="domain" description="Nitrite/sulphite reductase 4Fe-4S" evidence="17">
    <location>
        <begin position="650"/>
        <end position="762"/>
    </location>
</feature>
<dbReference type="Pfam" id="PF01077">
    <property type="entry name" value="NIR_SIR"/>
    <property type="match status" value="1"/>
</dbReference>
<evidence type="ECO:0000256" key="8">
    <source>
        <dbReference type="ARBA" id="ARBA00022714"/>
    </source>
</evidence>
<dbReference type="PRINTS" id="PR00411">
    <property type="entry name" value="PNDRDTASEI"/>
</dbReference>
<feature type="domain" description="FAD/NAD(P)-binding" evidence="20">
    <location>
        <begin position="5"/>
        <end position="282"/>
    </location>
</feature>
<dbReference type="PRINTS" id="PR00368">
    <property type="entry name" value="FADPNR"/>
</dbReference>
<evidence type="ECO:0000256" key="10">
    <source>
        <dbReference type="ARBA" id="ARBA00022827"/>
    </source>
</evidence>
<feature type="domain" description="BFD-like [2Fe-2S]-binding" evidence="19">
    <location>
        <begin position="415"/>
        <end position="462"/>
    </location>
</feature>
<feature type="domain" description="Nitrite/Sulfite reductase ferredoxin-like" evidence="18">
    <location>
        <begin position="553"/>
        <end position="606"/>
    </location>
</feature>
<dbReference type="CDD" id="cd19943">
    <property type="entry name" value="NirB_Fer2_BFD-like_1"/>
    <property type="match status" value="1"/>
</dbReference>
<dbReference type="Pfam" id="PF07992">
    <property type="entry name" value="Pyr_redox_2"/>
    <property type="match status" value="1"/>
</dbReference>
<evidence type="ECO:0000259" key="17">
    <source>
        <dbReference type="Pfam" id="PF01077"/>
    </source>
</evidence>
<evidence type="ECO:0000256" key="15">
    <source>
        <dbReference type="ARBA" id="ARBA00034078"/>
    </source>
</evidence>
<dbReference type="Gene3D" id="3.50.50.60">
    <property type="entry name" value="FAD/NAD(P)-binding domain"/>
    <property type="match status" value="2"/>
</dbReference>
<dbReference type="Gene3D" id="3.30.390.30">
    <property type="match status" value="1"/>
</dbReference>
<keyword evidence="10 16" id="KW-0274">FAD</keyword>
<keyword evidence="14 16" id="KW-0534">Nitrate assimilation</keyword>
<keyword evidence="8" id="KW-0001">2Fe-2S</keyword>
<evidence type="ECO:0000256" key="14">
    <source>
        <dbReference type="ARBA" id="ARBA00023063"/>
    </source>
</evidence>
<dbReference type="SUPFAM" id="SSF51905">
    <property type="entry name" value="FAD/NAD(P)-binding domain"/>
    <property type="match status" value="2"/>
</dbReference>
<dbReference type="Gene3D" id="3.30.413.10">
    <property type="entry name" value="Sulfite Reductase Hemoprotein, domain 1"/>
    <property type="match status" value="1"/>
</dbReference>
<feature type="domain" description="BFD-like [2Fe-2S]-binding" evidence="19">
    <location>
        <begin position="480"/>
        <end position="528"/>
    </location>
</feature>
<proteinExistence type="inferred from homology"/>
<keyword evidence="7 16" id="KW-0285">Flavoprotein</keyword>
<dbReference type="CDD" id="cd19944">
    <property type="entry name" value="NirB_Fer2_BFD-like_2"/>
    <property type="match status" value="1"/>
</dbReference>
<evidence type="ECO:0000256" key="4">
    <source>
        <dbReference type="ARBA" id="ARBA00005096"/>
    </source>
</evidence>
<evidence type="ECO:0000256" key="7">
    <source>
        <dbReference type="ARBA" id="ARBA00022630"/>
    </source>
</evidence>
<organism evidence="22 23">
    <name type="scientific">Thalassobacillus devorans</name>
    <dbReference type="NCBI Taxonomy" id="279813"/>
    <lineage>
        <taxon>Bacteria</taxon>
        <taxon>Bacillati</taxon>
        <taxon>Bacillota</taxon>
        <taxon>Bacilli</taxon>
        <taxon>Bacillales</taxon>
        <taxon>Bacillaceae</taxon>
        <taxon>Thalassobacillus</taxon>
    </lineage>
</organism>
<dbReference type="PANTHER" id="PTHR43809">
    <property type="entry name" value="NITRITE REDUCTASE (NADH) LARGE SUBUNIT"/>
    <property type="match status" value="1"/>
</dbReference>
<evidence type="ECO:0000259" key="19">
    <source>
        <dbReference type="Pfam" id="PF04324"/>
    </source>
</evidence>
<dbReference type="Gene3D" id="1.10.10.1100">
    <property type="entry name" value="BFD-like [2Fe-2S]-binding domain"/>
    <property type="match status" value="1"/>
</dbReference>
<dbReference type="InterPro" id="IPR041575">
    <property type="entry name" value="Rubredoxin_C"/>
</dbReference>
<evidence type="ECO:0000256" key="1">
    <source>
        <dbReference type="ARBA" id="ARBA00001929"/>
    </source>
</evidence>
<dbReference type="InterPro" id="IPR052034">
    <property type="entry name" value="NasD-like"/>
</dbReference>
<dbReference type="InterPro" id="IPR006067">
    <property type="entry name" value="NO2/SO3_Rdtase_4Fe4S_dom"/>
</dbReference>
<dbReference type="InterPro" id="IPR012744">
    <property type="entry name" value="Nitri_red_NirB"/>
</dbReference>
<dbReference type="SUPFAM" id="SSF55124">
    <property type="entry name" value="Nitrite/Sulfite reductase N-terminal domain-like"/>
    <property type="match status" value="1"/>
</dbReference>
<dbReference type="Pfam" id="PF03460">
    <property type="entry name" value="NIR_SIR_ferr"/>
    <property type="match status" value="1"/>
</dbReference>
<evidence type="ECO:0000256" key="9">
    <source>
        <dbReference type="ARBA" id="ARBA00022723"/>
    </source>
</evidence>
<evidence type="ECO:0000313" key="22">
    <source>
        <dbReference type="EMBL" id="GGC83250.1"/>
    </source>
</evidence>
<evidence type="ECO:0000256" key="6">
    <source>
        <dbReference type="ARBA" id="ARBA00022617"/>
    </source>
</evidence>
<dbReference type="NCBIfam" id="TIGR02374">
    <property type="entry name" value="nitri_red_nirB"/>
    <property type="match status" value="1"/>
</dbReference>
<keyword evidence="23" id="KW-1185">Reference proteome</keyword>
<sequence>MEKQKLILIGNGMAGVHCIQQILTENSEKYEITIFGSEPHVNYSRIMLSSVLQGGTSFEDIELHSRSWYEKNGIRLFTGETVTAIDKEKKQVATDQNRKVDYDKLIIATGSKPFILPLPGADQQGVLAFRTMEDCRQMIEASQSYHKAVVIGGGLLGLEAARGLLNLGMEVDVVHLSDYLMDRQLDSEASVMLQKDLEKQGMNFLLKKSSQEILGNGHVTGIRFDDGSSVEADLVVMAVGVRPNIDLAKETGIETNRGILVDDRMTTTEQDIYAVGECAEHDGSVYGLVEPLYEQGKVLAKHLCNHPTPGYHGSVLSTQLKISGVDVFSAGDFKEDDTTKTVHYRNDMEGIYKKIVFRKNKAIGAVLYGDVKDGPKLRDAIIKQKVLSDRDKTRLLDTAGSDDTFLAELSPDAEICTCNHVSKGDIIHAVQKESLTTCEEVKTCTKASSSCGGCKPLVSDLLTYIHSAQFEEEAISMSLCTCTTLAEDEVVNAIQRDHLKGVQEVIKTLNWKTKTGCSICRSAIAYHLDVTSTDGSCQKQASDTDNSERELVQADGEYAIIPQTYGGVLNPRQLRKLADLADTYPHARFALSSDQRIHIHGMKREEWNKARVLLDMPVLQLGTHRVGTVQTSVNSYGCSCDKSRAIQLAAVLDEQTERLKIPAPTKIAVFHCVHAKAADDARDINIVRAERGWELYVGEKNGASIRSINLLCVVTTVEEAGEMVMALMQYYLQSANYLEKVSFWLSRVGLYHIREVLFDEELRGYLLGNNNLGGLNKKQLIYS</sequence>
<evidence type="ECO:0000259" key="20">
    <source>
        <dbReference type="Pfam" id="PF07992"/>
    </source>
</evidence>
<evidence type="ECO:0000256" key="2">
    <source>
        <dbReference type="ARBA" id="ARBA00001966"/>
    </source>
</evidence>
<dbReference type="EMBL" id="BMCJ01000002">
    <property type="protein sequence ID" value="GGC83250.1"/>
    <property type="molecule type" value="Genomic_DNA"/>
</dbReference>
<keyword evidence="9" id="KW-0479">Metal-binding</keyword>
<dbReference type="PIRSF" id="PIRSF037149">
    <property type="entry name" value="NirB"/>
    <property type="match status" value="1"/>
</dbReference>
<protein>
    <submittedName>
        <fullName evidence="22">Nitrite reductase [NAD(P)H]</fullName>
    </submittedName>
</protein>
<dbReference type="Pfam" id="PF18267">
    <property type="entry name" value="Rubredoxin_C"/>
    <property type="match status" value="1"/>
</dbReference>
<dbReference type="PANTHER" id="PTHR43809:SF1">
    <property type="entry name" value="NITRITE REDUCTASE (NADH) LARGE SUBUNIT"/>
    <property type="match status" value="1"/>
</dbReference>
<evidence type="ECO:0000313" key="23">
    <source>
        <dbReference type="Proteomes" id="UP000619534"/>
    </source>
</evidence>
<dbReference type="RefSeq" id="WP_062441516.1">
    <property type="nucleotide sequence ID" value="NZ_BMCJ01000002.1"/>
</dbReference>
<keyword evidence="13" id="KW-0411">Iron-sulfur</keyword>
<dbReference type="InterPro" id="IPR036136">
    <property type="entry name" value="Nit/Sulf_reduc_fer-like_dom_sf"/>
</dbReference>
<evidence type="ECO:0000256" key="3">
    <source>
        <dbReference type="ARBA" id="ARBA00001974"/>
    </source>
</evidence>
<evidence type="ECO:0000256" key="13">
    <source>
        <dbReference type="ARBA" id="ARBA00023014"/>
    </source>
</evidence>
<dbReference type="InterPro" id="IPR007419">
    <property type="entry name" value="BFD-like_2Fe2S-bd_dom"/>
</dbReference>
<accession>A0ABQ1NQY9</accession>
<gene>
    <name evidence="22" type="primary">nasD</name>
    <name evidence="22" type="ORF">GCM10007216_12320</name>
</gene>
<evidence type="ECO:0000256" key="11">
    <source>
        <dbReference type="ARBA" id="ARBA00023002"/>
    </source>
</evidence>
<evidence type="ECO:0000256" key="16">
    <source>
        <dbReference type="PIRNR" id="PIRNR037149"/>
    </source>
</evidence>
<evidence type="ECO:0000259" key="21">
    <source>
        <dbReference type="Pfam" id="PF18267"/>
    </source>
</evidence>
<comment type="cofactor">
    <cofactor evidence="3 16">
        <name>FAD</name>
        <dbReference type="ChEBI" id="CHEBI:57692"/>
    </cofactor>
</comment>
<reference evidence="23" key="1">
    <citation type="journal article" date="2019" name="Int. J. Syst. Evol. Microbiol.">
        <title>The Global Catalogue of Microorganisms (GCM) 10K type strain sequencing project: providing services to taxonomists for standard genome sequencing and annotation.</title>
        <authorList>
            <consortium name="The Broad Institute Genomics Platform"/>
            <consortium name="The Broad Institute Genome Sequencing Center for Infectious Disease"/>
            <person name="Wu L."/>
            <person name="Ma J."/>
        </authorList>
    </citation>
    <scope>NUCLEOTIDE SEQUENCE [LARGE SCALE GENOMIC DNA]</scope>
    <source>
        <strain evidence="23">CCM 7282</strain>
    </source>
</reference>
<comment type="cofactor">
    <cofactor evidence="2">
        <name>[4Fe-4S] cluster</name>
        <dbReference type="ChEBI" id="CHEBI:49883"/>
    </cofactor>
</comment>
<evidence type="ECO:0000256" key="12">
    <source>
        <dbReference type="ARBA" id="ARBA00023004"/>
    </source>
</evidence>
<feature type="domain" description="NADH-rubredoxin oxidoreductase C-terminal" evidence="21">
    <location>
        <begin position="317"/>
        <end position="384"/>
    </location>
</feature>
<comment type="pathway">
    <text evidence="4">Nitrogen metabolism; nitrate reduction (assimilation).</text>
</comment>
<evidence type="ECO:0000256" key="5">
    <source>
        <dbReference type="ARBA" id="ARBA00010429"/>
    </source>
</evidence>
<comment type="cofactor">
    <cofactor evidence="1">
        <name>siroheme</name>
        <dbReference type="ChEBI" id="CHEBI:60052"/>
    </cofactor>
</comment>
<comment type="cofactor">
    <cofactor evidence="15">
        <name>[2Fe-2S] cluster</name>
        <dbReference type="ChEBI" id="CHEBI:190135"/>
    </cofactor>
</comment>
<dbReference type="InterPro" id="IPR023753">
    <property type="entry name" value="FAD/NAD-binding_dom"/>
</dbReference>
<keyword evidence="12" id="KW-0408">Iron</keyword>
<keyword evidence="11" id="KW-0560">Oxidoreductase</keyword>
<dbReference type="Pfam" id="PF04324">
    <property type="entry name" value="Fer2_BFD"/>
    <property type="match status" value="2"/>
</dbReference>
<comment type="similarity">
    <text evidence="5">Belongs to the nitrite and sulfite reductase 4Fe-4S domain family.</text>
</comment>
<comment type="caution">
    <text evidence="22">The sequence shown here is derived from an EMBL/GenBank/DDBJ whole genome shotgun (WGS) entry which is preliminary data.</text>
</comment>
<keyword evidence="6" id="KW-0349">Heme</keyword>
<dbReference type="InterPro" id="IPR005117">
    <property type="entry name" value="NiRdtase/SiRdtase_haem-b_fer"/>
</dbReference>
<dbReference type="SUPFAM" id="SSF56014">
    <property type="entry name" value="Nitrite and sulphite reductase 4Fe-4S domain-like"/>
    <property type="match status" value="1"/>
</dbReference>
<dbReference type="InterPro" id="IPR041854">
    <property type="entry name" value="BFD-like_2Fe2S-bd_dom_sf"/>
</dbReference>